<accession>A0A922HUS5</accession>
<dbReference type="AlphaFoldDB" id="A0A922HUS5"/>
<organism evidence="1 2">
    <name type="scientific">Dermatophagoides farinae</name>
    <name type="common">American house dust mite</name>
    <dbReference type="NCBI Taxonomy" id="6954"/>
    <lineage>
        <taxon>Eukaryota</taxon>
        <taxon>Metazoa</taxon>
        <taxon>Ecdysozoa</taxon>
        <taxon>Arthropoda</taxon>
        <taxon>Chelicerata</taxon>
        <taxon>Arachnida</taxon>
        <taxon>Acari</taxon>
        <taxon>Acariformes</taxon>
        <taxon>Sarcoptiformes</taxon>
        <taxon>Astigmata</taxon>
        <taxon>Psoroptidia</taxon>
        <taxon>Analgoidea</taxon>
        <taxon>Pyroglyphidae</taxon>
        <taxon>Dermatophagoidinae</taxon>
        <taxon>Dermatophagoides</taxon>
    </lineage>
</organism>
<keyword evidence="2" id="KW-1185">Reference proteome</keyword>
<reference evidence="1" key="1">
    <citation type="submission" date="2013-05" db="EMBL/GenBank/DDBJ databases">
        <authorList>
            <person name="Yim A.K.Y."/>
            <person name="Chan T.F."/>
            <person name="Ji K.M."/>
            <person name="Liu X.Y."/>
            <person name="Zhou J.W."/>
            <person name="Li R.Q."/>
            <person name="Yang K.Y."/>
            <person name="Li J."/>
            <person name="Li M."/>
            <person name="Law P.T.W."/>
            <person name="Wu Y.L."/>
            <person name="Cai Z.L."/>
            <person name="Qin H."/>
            <person name="Bao Y."/>
            <person name="Leung R.K.K."/>
            <person name="Ng P.K.S."/>
            <person name="Zou J."/>
            <person name="Zhong X.J."/>
            <person name="Ran P.X."/>
            <person name="Zhong N.S."/>
            <person name="Liu Z.G."/>
            <person name="Tsui S.K.W."/>
        </authorList>
    </citation>
    <scope>NUCLEOTIDE SEQUENCE</scope>
    <source>
        <strain evidence="1">Derf</strain>
        <tissue evidence="1">Whole organism</tissue>
    </source>
</reference>
<name>A0A922HUS5_DERFA</name>
<evidence type="ECO:0000313" key="1">
    <source>
        <dbReference type="EMBL" id="KAH9511400.1"/>
    </source>
</evidence>
<reference evidence="1" key="2">
    <citation type="journal article" date="2022" name="Res Sq">
        <title>Comparative Genomics Reveals Insights into the Divergent Evolution of Astigmatic Mites and Household Pest Adaptations.</title>
        <authorList>
            <person name="Xiong Q."/>
            <person name="Wan A.T.-Y."/>
            <person name="Liu X.-Y."/>
            <person name="Fung C.S.-H."/>
            <person name="Xiao X."/>
            <person name="Malainual N."/>
            <person name="Hou J."/>
            <person name="Wang L."/>
            <person name="Wang M."/>
            <person name="Yang K."/>
            <person name="Cui Y."/>
            <person name="Leung E."/>
            <person name="Nong W."/>
            <person name="Shin S.-K."/>
            <person name="Au S."/>
            <person name="Jeong K.Y."/>
            <person name="Chew F.T."/>
            <person name="Hui J."/>
            <person name="Leung T.F."/>
            <person name="Tungtrongchitr A."/>
            <person name="Zhong N."/>
            <person name="Liu Z."/>
            <person name="Tsui S."/>
        </authorList>
    </citation>
    <scope>NUCLEOTIDE SEQUENCE</scope>
    <source>
        <strain evidence="1">Derf</strain>
        <tissue evidence="1">Whole organism</tissue>
    </source>
</reference>
<evidence type="ECO:0000313" key="2">
    <source>
        <dbReference type="Proteomes" id="UP000790347"/>
    </source>
</evidence>
<proteinExistence type="predicted"/>
<protein>
    <submittedName>
        <fullName evidence="1">Uncharacterized protein</fullName>
    </submittedName>
</protein>
<gene>
    <name evidence="1" type="ORF">DERF_009865</name>
</gene>
<sequence>MIRSPKCSGPVLSLARATVVVFATGATIGGYPHVDQSYSCPYSDDGIGHVFATAGLMLPGFHAWWNAPLISIDAAISRDFISLWWSSSAHISWSSAWIVDLPLSREAILLVSTWAIGGKRSTNSTGHNAFQDLPSIGTGQ</sequence>
<comment type="caution">
    <text evidence="1">The sequence shown here is derived from an EMBL/GenBank/DDBJ whole genome shotgun (WGS) entry which is preliminary data.</text>
</comment>
<dbReference type="EMBL" id="ASGP02000004">
    <property type="protein sequence ID" value="KAH9511400.1"/>
    <property type="molecule type" value="Genomic_DNA"/>
</dbReference>
<dbReference type="Proteomes" id="UP000790347">
    <property type="component" value="Unassembled WGS sequence"/>
</dbReference>